<evidence type="ECO:0000313" key="3">
    <source>
        <dbReference type="EMBL" id="KAJ9151797.1"/>
    </source>
</evidence>
<proteinExistence type="predicted"/>
<keyword evidence="2" id="KW-0472">Membrane</keyword>
<feature type="transmembrane region" description="Helical" evidence="2">
    <location>
        <begin position="38"/>
        <end position="71"/>
    </location>
</feature>
<keyword evidence="2" id="KW-1133">Transmembrane helix</keyword>
<sequence length="561" mass="61410">MAIPRRKKVAFEYLFDWTFSLFPWSVVNRLVQLSRSLLLFSVILFPVFIDTLIWIFAIVVGAGNMIVAGLYEAHIDYRIVKYVQQMQQSTRLADRTATGVQKELLVTITSGNLLLPQGDADPSPQEKILESLDLSDDGNGHEKSRSRLLNLLDAQSSFGSAVGSPVLFYLGAFLYTILDLLNNPSSQDAAISLGFGIEWMIIVHVAIISGCALASNNPSTSAGIVGARHKALREPDRPNRANTLPAQPTQGAAHRRRSRTWRWFARKILGWSDTYGTEFQPVTLWGRGINKMACVERTDAWQRPEFRRTMEITAWGWFFKILGPALVLIVLPPATGGVVAYFTPPRGIACRSLSFLLYASCQVAVTLLATVRNAGWALASRRAFRAASAPFWVGSLLAAVLGTTMQVVGVYRNCICYSTASAWRRIWAVNPAVNLASDTQDARDSSRYWVWMGATASVFMALNCYVGWWYQRLVRKRFTEAVADMAEQPQATAAGGGRASREGVGGSLGAWMSGGSGESGAPLIQGDGPAAWAEDAEDAIGAVQPDDIALVRRRSTFAALS</sequence>
<organism evidence="3 4">
    <name type="scientific">Pleurostoma richardsiae</name>
    <dbReference type="NCBI Taxonomy" id="41990"/>
    <lineage>
        <taxon>Eukaryota</taxon>
        <taxon>Fungi</taxon>
        <taxon>Dikarya</taxon>
        <taxon>Ascomycota</taxon>
        <taxon>Pezizomycotina</taxon>
        <taxon>Sordariomycetes</taxon>
        <taxon>Sordariomycetidae</taxon>
        <taxon>Calosphaeriales</taxon>
        <taxon>Pleurostomataceae</taxon>
        <taxon>Pleurostoma</taxon>
    </lineage>
</organism>
<dbReference type="Proteomes" id="UP001174694">
    <property type="component" value="Unassembled WGS sequence"/>
</dbReference>
<feature type="transmembrane region" description="Helical" evidence="2">
    <location>
        <begin position="355"/>
        <end position="379"/>
    </location>
</feature>
<feature type="compositionally biased region" description="Polar residues" evidence="1">
    <location>
        <begin position="240"/>
        <end position="250"/>
    </location>
</feature>
<feature type="transmembrane region" description="Helical" evidence="2">
    <location>
        <begin position="448"/>
        <end position="470"/>
    </location>
</feature>
<reference evidence="3" key="1">
    <citation type="submission" date="2022-07" db="EMBL/GenBank/DDBJ databases">
        <title>Fungi with potential for degradation of polypropylene.</title>
        <authorList>
            <person name="Gostincar C."/>
        </authorList>
    </citation>
    <scope>NUCLEOTIDE SEQUENCE</scope>
    <source>
        <strain evidence="3">EXF-13308</strain>
    </source>
</reference>
<accession>A0AA38RN55</accession>
<feature type="transmembrane region" description="Helical" evidence="2">
    <location>
        <begin position="317"/>
        <end position="343"/>
    </location>
</feature>
<keyword evidence="2" id="KW-0812">Transmembrane</keyword>
<keyword evidence="4" id="KW-1185">Reference proteome</keyword>
<feature type="transmembrane region" description="Helical" evidence="2">
    <location>
        <begin position="190"/>
        <end position="214"/>
    </location>
</feature>
<evidence type="ECO:0000313" key="4">
    <source>
        <dbReference type="Proteomes" id="UP001174694"/>
    </source>
</evidence>
<dbReference type="EMBL" id="JANBVO010000005">
    <property type="protein sequence ID" value="KAJ9151797.1"/>
    <property type="molecule type" value="Genomic_DNA"/>
</dbReference>
<gene>
    <name evidence="3" type="ORF">NKR23_g2664</name>
</gene>
<comment type="caution">
    <text evidence="3">The sequence shown here is derived from an EMBL/GenBank/DDBJ whole genome shotgun (WGS) entry which is preliminary data.</text>
</comment>
<feature type="transmembrane region" description="Helical" evidence="2">
    <location>
        <begin position="391"/>
        <end position="411"/>
    </location>
</feature>
<dbReference type="AlphaFoldDB" id="A0AA38RN55"/>
<feature type="transmembrane region" description="Helical" evidence="2">
    <location>
        <begin position="157"/>
        <end position="178"/>
    </location>
</feature>
<feature type="transmembrane region" description="Helical" evidence="2">
    <location>
        <begin position="9"/>
        <end position="26"/>
    </location>
</feature>
<evidence type="ECO:0000256" key="1">
    <source>
        <dbReference type="SAM" id="MobiDB-lite"/>
    </source>
</evidence>
<protein>
    <submittedName>
        <fullName evidence="3">Uncharacterized protein</fullName>
    </submittedName>
</protein>
<feature type="region of interest" description="Disordered" evidence="1">
    <location>
        <begin position="231"/>
        <end position="255"/>
    </location>
</feature>
<evidence type="ECO:0000256" key="2">
    <source>
        <dbReference type="SAM" id="Phobius"/>
    </source>
</evidence>
<name>A0AA38RN55_9PEZI</name>